<keyword evidence="1" id="KW-0805">Transcription regulation</keyword>
<dbReference type="InterPro" id="IPR011711">
    <property type="entry name" value="GntR_C"/>
</dbReference>
<dbReference type="Pfam" id="PF07729">
    <property type="entry name" value="FCD"/>
    <property type="match status" value="1"/>
</dbReference>
<dbReference type="RefSeq" id="WP_068375726.1">
    <property type="nucleotide sequence ID" value="NZ_LSNE01000005.1"/>
</dbReference>
<reference evidence="6" key="1">
    <citation type="submission" date="2016-02" db="EMBL/GenBank/DDBJ databases">
        <authorList>
            <person name="Schultz-Johansen M."/>
            <person name="Glaring M.A."/>
            <person name="Bech P.K."/>
            <person name="Stougaard P."/>
        </authorList>
    </citation>
    <scope>NUCLEOTIDE SEQUENCE [LARGE SCALE GENOMIC DNA]</scope>
    <source>
        <strain evidence="6">S66</strain>
    </source>
</reference>
<dbReference type="PANTHER" id="PTHR43537">
    <property type="entry name" value="TRANSCRIPTIONAL REGULATOR, GNTR FAMILY"/>
    <property type="match status" value="1"/>
</dbReference>
<organism evidence="5 6">
    <name type="scientific">Paraglaciecola hydrolytica</name>
    <dbReference type="NCBI Taxonomy" id="1799789"/>
    <lineage>
        <taxon>Bacteria</taxon>
        <taxon>Pseudomonadati</taxon>
        <taxon>Pseudomonadota</taxon>
        <taxon>Gammaproteobacteria</taxon>
        <taxon>Alteromonadales</taxon>
        <taxon>Alteromonadaceae</taxon>
        <taxon>Paraglaciecola</taxon>
    </lineage>
</organism>
<dbReference type="Gene3D" id="1.20.120.530">
    <property type="entry name" value="GntR ligand-binding domain-like"/>
    <property type="match status" value="1"/>
</dbReference>
<keyword evidence="2" id="KW-0238">DNA-binding</keyword>
<dbReference type="SUPFAM" id="SSF48008">
    <property type="entry name" value="GntR ligand-binding domain-like"/>
    <property type="match status" value="1"/>
</dbReference>
<accession>A0A136A0X5</accession>
<name>A0A136A0X5_9ALTE</name>
<dbReference type="InterPro" id="IPR008920">
    <property type="entry name" value="TF_FadR/GntR_C"/>
</dbReference>
<feature type="domain" description="GntR C-terminal" evidence="4">
    <location>
        <begin position="50"/>
        <end position="178"/>
    </location>
</feature>
<dbReference type="AlphaFoldDB" id="A0A136A0X5"/>
<dbReference type="OrthoDB" id="9028214at2"/>
<feature type="non-terminal residue" evidence="5">
    <location>
        <position position="1"/>
    </location>
</feature>
<proteinExistence type="predicted"/>
<evidence type="ECO:0000256" key="2">
    <source>
        <dbReference type="ARBA" id="ARBA00023125"/>
    </source>
</evidence>
<keyword evidence="3" id="KW-0804">Transcription</keyword>
<evidence type="ECO:0000313" key="6">
    <source>
        <dbReference type="Proteomes" id="UP000070299"/>
    </source>
</evidence>
<evidence type="ECO:0000256" key="3">
    <source>
        <dbReference type="ARBA" id="ARBA00023163"/>
    </source>
</evidence>
<evidence type="ECO:0000256" key="1">
    <source>
        <dbReference type="ARBA" id="ARBA00023015"/>
    </source>
</evidence>
<gene>
    <name evidence="5" type="ORF">AX660_11865</name>
</gene>
<dbReference type="SMART" id="SM00895">
    <property type="entry name" value="FCD"/>
    <property type="match status" value="1"/>
</dbReference>
<sequence length="188" mass="21358">AVKILVGKGLLEVRRGIGTKVRERDQWLLLDDDVLAWHLSAPPAPEFLAQLMEIRLAFEPKAARWAAERATEQDMQEIHLAYQEMVKYEYAEANEFSVTRFIKADAKFHRAILLAANNEFLKAMEGVIYSALLVSIHITNKDPLQNGTSLPFHYDVYKAITERNGTLAEQLTDKLLRDACSRLQSQSS</sequence>
<comment type="caution">
    <text evidence="5">The sequence shown here is derived from an EMBL/GenBank/DDBJ whole genome shotgun (WGS) entry which is preliminary data.</text>
</comment>
<dbReference type="STRING" id="1799789.AX660_11865"/>
<dbReference type="EMBL" id="LSNE01000005">
    <property type="protein sequence ID" value="KXI28882.1"/>
    <property type="molecule type" value="Genomic_DNA"/>
</dbReference>
<dbReference type="GO" id="GO:0003677">
    <property type="term" value="F:DNA binding"/>
    <property type="evidence" value="ECO:0007669"/>
    <property type="project" value="UniProtKB-KW"/>
</dbReference>
<evidence type="ECO:0000259" key="4">
    <source>
        <dbReference type="SMART" id="SM00895"/>
    </source>
</evidence>
<keyword evidence="6" id="KW-1185">Reference proteome</keyword>
<protein>
    <submittedName>
        <fullName evidence="5">GntR family transcriptional regulator</fullName>
    </submittedName>
</protein>
<evidence type="ECO:0000313" key="5">
    <source>
        <dbReference type="EMBL" id="KXI28882.1"/>
    </source>
</evidence>
<dbReference type="Proteomes" id="UP000070299">
    <property type="component" value="Unassembled WGS sequence"/>
</dbReference>
<dbReference type="PANTHER" id="PTHR43537:SF44">
    <property type="entry name" value="GNTR FAMILY REGULATORY PROTEIN"/>
    <property type="match status" value="1"/>
</dbReference>